<proteinExistence type="predicted"/>
<keyword evidence="3" id="KW-1185">Reference proteome</keyword>
<name>A0AAP0LH90_9ROSI</name>
<evidence type="ECO:0000313" key="2">
    <source>
        <dbReference type="EMBL" id="KAK9175238.1"/>
    </source>
</evidence>
<dbReference type="Proteomes" id="UP001428341">
    <property type="component" value="Unassembled WGS sequence"/>
</dbReference>
<protein>
    <submittedName>
        <fullName evidence="2">Uncharacterized protein</fullName>
    </submittedName>
</protein>
<feature type="region of interest" description="Disordered" evidence="1">
    <location>
        <begin position="329"/>
        <end position="380"/>
    </location>
</feature>
<dbReference type="AlphaFoldDB" id="A0AAP0LH90"/>
<reference evidence="2 3" key="1">
    <citation type="submission" date="2024-05" db="EMBL/GenBank/DDBJ databases">
        <title>Haplotype-resolved chromosome-level genome assembly of Huyou (Citrus changshanensis).</title>
        <authorList>
            <person name="Miao C."/>
            <person name="Chen W."/>
            <person name="Wu Y."/>
            <person name="Wang L."/>
            <person name="Zhao S."/>
            <person name="Grierson D."/>
            <person name="Xu C."/>
            <person name="Chen K."/>
        </authorList>
    </citation>
    <scope>NUCLEOTIDE SEQUENCE [LARGE SCALE GENOMIC DNA]</scope>
    <source>
        <strain evidence="2">01-14</strain>
        <tissue evidence="2">Leaf</tissue>
    </source>
</reference>
<comment type="caution">
    <text evidence="2">The sequence shown here is derived from an EMBL/GenBank/DDBJ whole genome shotgun (WGS) entry which is preliminary data.</text>
</comment>
<evidence type="ECO:0000256" key="1">
    <source>
        <dbReference type="SAM" id="MobiDB-lite"/>
    </source>
</evidence>
<gene>
    <name evidence="2" type="ORF">WN944_027244</name>
</gene>
<organism evidence="2 3">
    <name type="scientific">Citrus x changshan-huyou</name>
    <dbReference type="NCBI Taxonomy" id="2935761"/>
    <lineage>
        <taxon>Eukaryota</taxon>
        <taxon>Viridiplantae</taxon>
        <taxon>Streptophyta</taxon>
        <taxon>Embryophyta</taxon>
        <taxon>Tracheophyta</taxon>
        <taxon>Spermatophyta</taxon>
        <taxon>Magnoliopsida</taxon>
        <taxon>eudicotyledons</taxon>
        <taxon>Gunneridae</taxon>
        <taxon>Pentapetalae</taxon>
        <taxon>rosids</taxon>
        <taxon>malvids</taxon>
        <taxon>Sapindales</taxon>
        <taxon>Rutaceae</taxon>
        <taxon>Aurantioideae</taxon>
        <taxon>Citrus</taxon>
    </lineage>
</organism>
<accession>A0AAP0LH90</accession>
<dbReference type="EMBL" id="JBCGBO010000025">
    <property type="protein sequence ID" value="KAK9175238.1"/>
    <property type="molecule type" value="Genomic_DNA"/>
</dbReference>
<feature type="region of interest" description="Disordered" evidence="1">
    <location>
        <begin position="1"/>
        <end position="25"/>
    </location>
</feature>
<feature type="compositionally biased region" description="Polar residues" evidence="1">
    <location>
        <begin position="356"/>
        <end position="370"/>
    </location>
</feature>
<sequence length="380" mass="43509">MDRQYRAKYGSHSSHSPTTCQHGLRESGTLVIGSPEYYKGWKMPSNKGSATIKHIIPSNDALTNCHDSVRKRNVARVLFNERMVESTCLEVMTMERQLVSLNNRTNNQMVMKMGQCFRDDFQFRRAVEVQAIQDGIKLCIMDNSSTCVSCECSDSIKLNVVDSVATMWLRIGHTEPYVQLLQYKQEMENVNDRNIVPIETKIERQFSNEIFDRTAPNCFLRGARRELGFLGFFLKNLSYELWLDRGEGLCILGDGDNDIDEAVEEFLSYVVYMQCCFSLYNRLLEEFPDVRIHSAFWGACRSSDRNDFIKQLSIIERLDDNVLPPVKKSSNFTGVDESNYPAKTQSPRLDGDILSDPNNKSTTGGYNQPLNLGFPEWRST</sequence>
<feature type="compositionally biased region" description="Polar residues" evidence="1">
    <location>
        <begin position="11"/>
        <end position="21"/>
    </location>
</feature>
<evidence type="ECO:0000313" key="3">
    <source>
        <dbReference type="Proteomes" id="UP001428341"/>
    </source>
</evidence>